<keyword evidence="4" id="KW-1185">Reference proteome</keyword>
<dbReference type="NCBIfam" id="NF033542">
    <property type="entry name" value="transpos_IS110"/>
    <property type="match status" value="1"/>
</dbReference>
<dbReference type="Proteomes" id="UP000179627">
    <property type="component" value="Unassembled WGS sequence"/>
</dbReference>
<comment type="caution">
    <text evidence="3">The sequence shown here is derived from an EMBL/GenBank/DDBJ whole genome shotgun (WGS) entry which is preliminary data.</text>
</comment>
<dbReference type="Pfam" id="PF01548">
    <property type="entry name" value="DEDD_Tnp_IS110"/>
    <property type="match status" value="1"/>
</dbReference>
<sequence length="370" mass="39799">MPSMTLSRDDVIVGVDTHKDQHVAVLLDGLGGRLADLVIPATATGYAKLLAFCLEILQSPGRLVAFGVEGTGSYGRGLAGFLRKRGYEVREVSRPPRSGVRRHAGKSDTIDAEHAARQVAAGVVTAIPKTADGAVEALRLLKAARDTAVKAQSATMITLKATLVTADDELRGALEPLTDHRLIEACAALECVGAPTTPTKAMLHVLASLARRWLSLHDEVKSLGWHLKQQTKTAAPRLVEAVGIGPDTAAEMLLAAGDNNDRIRSESAFAKLCGVSPIPASSGKTHRHRLNRGGNRQANAALYRTVIVRMRWHQPTIDYVDRRTAEGLTKREIIRCLKRYVAREVYRLLPPPSAPENIDAATAVLPPQAA</sequence>
<reference evidence="4" key="1">
    <citation type="submission" date="2016-07" db="EMBL/GenBank/DDBJ databases">
        <title>Sequence Frankia sp. strain CcI1.17.</title>
        <authorList>
            <person name="Ghodhbane-Gtari F."/>
            <person name="Swanson E."/>
            <person name="Gueddou A."/>
            <person name="Morris K."/>
            <person name="Hezbri K."/>
            <person name="Ktari A."/>
            <person name="Nouioui I."/>
            <person name="Abebe-Akele F."/>
            <person name="Simpson S."/>
            <person name="Thomas K."/>
            <person name="Gtari M."/>
            <person name="Tisa L.S."/>
            <person name="Hurst S."/>
        </authorList>
    </citation>
    <scope>NUCLEOTIDE SEQUENCE [LARGE SCALE GENOMIC DNA]</scope>
    <source>
        <strain evidence="4">Cc1.17</strain>
    </source>
</reference>
<dbReference type="PANTHER" id="PTHR33055:SF16">
    <property type="entry name" value="TRANSPOSASE FOR INSERTION SEQUENCE ELEMENT IS1547"/>
    <property type="match status" value="1"/>
</dbReference>
<proteinExistence type="predicted"/>
<name>A0A1S1RFR1_9ACTN</name>
<feature type="domain" description="Transposase IS110-like N-terminal" evidence="1">
    <location>
        <begin position="13"/>
        <end position="164"/>
    </location>
</feature>
<dbReference type="AlphaFoldDB" id="A0A1S1RFR1"/>
<evidence type="ECO:0000313" key="3">
    <source>
        <dbReference type="EMBL" id="OHV44265.1"/>
    </source>
</evidence>
<dbReference type="EMBL" id="MBLM01000024">
    <property type="protein sequence ID" value="OHV44265.1"/>
    <property type="molecule type" value="Genomic_DNA"/>
</dbReference>
<dbReference type="PANTHER" id="PTHR33055">
    <property type="entry name" value="TRANSPOSASE FOR INSERTION SEQUENCE ELEMENT IS1111A"/>
    <property type="match status" value="1"/>
</dbReference>
<protein>
    <submittedName>
        <fullName evidence="3">Transposase</fullName>
    </submittedName>
</protein>
<dbReference type="InterPro" id="IPR002525">
    <property type="entry name" value="Transp_IS110-like_N"/>
</dbReference>
<gene>
    <name evidence="3" type="ORF">CC117_32410</name>
</gene>
<evidence type="ECO:0000259" key="1">
    <source>
        <dbReference type="Pfam" id="PF01548"/>
    </source>
</evidence>
<feature type="domain" description="Transposase IS116/IS110/IS902 C-terminal" evidence="2">
    <location>
        <begin position="238"/>
        <end position="318"/>
    </location>
</feature>
<dbReference type="GO" id="GO:0003677">
    <property type="term" value="F:DNA binding"/>
    <property type="evidence" value="ECO:0007669"/>
    <property type="project" value="InterPro"/>
</dbReference>
<dbReference type="GO" id="GO:0004803">
    <property type="term" value="F:transposase activity"/>
    <property type="evidence" value="ECO:0007669"/>
    <property type="project" value="InterPro"/>
</dbReference>
<dbReference type="InterPro" id="IPR003346">
    <property type="entry name" value="Transposase_20"/>
</dbReference>
<accession>A0A1S1RFR1</accession>
<dbReference type="InterPro" id="IPR047650">
    <property type="entry name" value="Transpos_IS110"/>
</dbReference>
<organism evidence="3 4">
    <name type="scientific">Parafrankia colletiae</name>
    <dbReference type="NCBI Taxonomy" id="573497"/>
    <lineage>
        <taxon>Bacteria</taxon>
        <taxon>Bacillati</taxon>
        <taxon>Actinomycetota</taxon>
        <taxon>Actinomycetes</taxon>
        <taxon>Frankiales</taxon>
        <taxon>Frankiaceae</taxon>
        <taxon>Parafrankia</taxon>
    </lineage>
</organism>
<dbReference type="Pfam" id="PF02371">
    <property type="entry name" value="Transposase_20"/>
    <property type="match status" value="1"/>
</dbReference>
<dbReference type="GO" id="GO:0006313">
    <property type="term" value="P:DNA transposition"/>
    <property type="evidence" value="ECO:0007669"/>
    <property type="project" value="InterPro"/>
</dbReference>
<evidence type="ECO:0000313" key="4">
    <source>
        <dbReference type="Proteomes" id="UP000179627"/>
    </source>
</evidence>
<dbReference type="RefSeq" id="WP_071082467.1">
    <property type="nucleotide sequence ID" value="NZ_MBLM01000024.1"/>
</dbReference>
<evidence type="ECO:0000259" key="2">
    <source>
        <dbReference type="Pfam" id="PF02371"/>
    </source>
</evidence>
<dbReference type="OrthoDB" id="4337860at2"/>